<comment type="caution">
    <text evidence="1">The sequence shown here is derived from an EMBL/GenBank/DDBJ whole genome shotgun (WGS) entry which is preliminary data.</text>
</comment>
<dbReference type="AlphaFoldDB" id="F2AZ03"/>
<proteinExistence type="predicted"/>
<evidence type="ECO:0000313" key="2">
    <source>
        <dbReference type="Proteomes" id="UP000006222"/>
    </source>
</evidence>
<sequence>METPAPSVWRTPAHSEKHFFNKQKRINIYYRRRIWDIIPQL</sequence>
<reference evidence="1 2" key="1">
    <citation type="journal article" date="2013" name="Mar. Genomics">
        <title>Expression of sulfatases in Rhodopirellula baltica and the diversity of sulfatases in the genus Rhodopirellula.</title>
        <authorList>
            <person name="Wegner C.E."/>
            <person name="Richter-Heitmann T."/>
            <person name="Klindworth A."/>
            <person name="Klockow C."/>
            <person name="Richter M."/>
            <person name="Achstetter T."/>
            <person name="Glockner F.O."/>
            <person name="Harder J."/>
        </authorList>
    </citation>
    <scope>NUCLEOTIDE SEQUENCE [LARGE SCALE GENOMIC DNA]</scope>
    <source>
        <strain evidence="1 2">WH47</strain>
    </source>
</reference>
<dbReference type="Proteomes" id="UP000006222">
    <property type="component" value="Unassembled WGS sequence"/>
</dbReference>
<dbReference type="EMBL" id="AFAR01000252">
    <property type="protein sequence ID" value="EGF25104.1"/>
    <property type="molecule type" value="Genomic_DNA"/>
</dbReference>
<accession>F2AZ03</accession>
<organism evidence="1 2">
    <name type="scientific">Rhodopirellula baltica WH47</name>
    <dbReference type="NCBI Taxonomy" id="991778"/>
    <lineage>
        <taxon>Bacteria</taxon>
        <taxon>Pseudomonadati</taxon>
        <taxon>Planctomycetota</taxon>
        <taxon>Planctomycetia</taxon>
        <taxon>Pirellulales</taxon>
        <taxon>Pirellulaceae</taxon>
        <taxon>Rhodopirellula</taxon>
    </lineage>
</organism>
<name>F2AZ03_RHOBT</name>
<evidence type="ECO:0000313" key="1">
    <source>
        <dbReference type="EMBL" id="EGF25104.1"/>
    </source>
</evidence>
<protein>
    <submittedName>
        <fullName evidence="1">Uncharacterized protein</fullName>
    </submittedName>
</protein>
<gene>
    <name evidence="1" type="ORF">RBWH47_05371</name>
</gene>